<name>Q6R9J7_MAIZE</name>
<keyword evidence="1" id="KW-0496">Mitochondrion</keyword>
<protein>
    <submittedName>
        <fullName evidence="1">Uncharacterized protein orf101-b</fullName>
    </submittedName>
</protein>
<dbReference type="HOGENOM" id="CLU_2295815_0_0_1"/>
<sequence>MENPNKSINRTTEKIQNMANTPYSSWSDYSSRSDLPKTTAISNICCKLMKRAFLTALLKSTCISNLYLLRSCAIEFSIMNIKYYHKWNTPMRLLSVTILYR</sequence>
<dbReference type="Proteomes" id="UP000007305">
    <property type="component" value="Mitochondrion"/>
</dbReference>
<proteinExistence type="predicted"/>
<organism evidence="1 2">
    <name type="scientific">Zea mays</name>
    <name type="common">Maize</name>
    <dbReference type="NCBI Taxonomy" id="4577"/>
    <lineage>
        <taxon>Eukaryota</taxon>
        <taxon>Viridiplantae</taxon>
        <taxon>Streptophyta</taxon>
        <taxon>Embryophyta</taxon>
        <taxon>Tracheophyta</taxon>
        <taxon>Spermatophyta</taxon>
        <taxon>Magnoliopsida</taxon>
        <taxon>Liliopsida</taxon>
        <taxon>Poales</taxon>
        <taxon>Poaceae</taxon>
        <taxon>PACMAD clade</taxon>
        <taxon>Panicoideae</taxon>
        <taxon>Andropogonodae</taxon>
        <taxon>Andropogoneae</taxon>
        <taxon>Tripsacinae</taxon>
        <taxon>Zea</taxon>
    </lineage>
</organism>
<dbReference type="PaxDb" id="4577-GRMZM5G863003_P01"/>
<dbReference type="EMBL" id="AY506529">
    <property type="protein sequence ID" value="AAR91174.1"/>
    <property type="molecule type" value="Genomic_DNA"/>
</dbReference>
<accession>Q6R9J7</accession>
<dbReference type="GeneID" id="4055905"/>
<evidence type="ECO:0000313" key="1">
    <source>
        <dbReference type="EMBL" id="AAR91174.1"/>
    </source>
</evidence>
<reference evidence="1 2" key="1">
    <citation type="journal article" date="2004" name="Plant Physiol.">
        <title>Sequence and comparative analysis of the maize NB mitochondrial genome.</title>
        <authorList>
            <person name="Clifton S.W."/>
            <person name="Minx P."/>
            <person name="Fauron C.M.-R."/>
            <person name="Gibson M."/>
            <person name="Allen J.O."/>
            <person name="Sun H."/>
            <person name="Thompson M."/>
            <person name="Barbazuk W.B."/>
            <person name="Kanuganti S."/>
            <person name="Tayloe C."/>
            <person name="Meyer L."/>
            <person name="Wilson R.K."/>
            <person name="Newton K.J."/>
        </authorList>
    </citation>
    <scope>NUCLEOTIDE SEQUENCE</scope>
    <source>
        <strain evidence="2">cv. B37N</strain>
    </source>
</reference>
<dbReference type="AlphaFoldDB" id="Q6R9J7"/>
<dbReference type="RefSeq" id="YP_588311.1">
    <property type="nucleotide sequence ID" value="NC_007982.1"/>
</dbReference>
<evidence type="ECO:0000313" key="2">
    <source>
        <dbReference type="Proteomes" id="UP000007305"/>
    </source>
</evidence>
<geneLocation type="mitochondrion" evidence="1"/>
<dbReference type="STRING" id="4577.Q6R9J7"/>
<gene>
    <name evidence="1" type="primary">orf101-b</name>
</gene>
<dbReference type="InParanoid" id="Q6R9J7"/>
<keyword evidence="2" id="KW-1185">Reference proteome</keyword>